<dbReference type="KEGG" id="cdet:87944982"/>
<accession>A0AAX4IJD4</accession>
<protein>
    <recommendedName>
        <fullName evidence="3">Secreted protein</fullName>
    </recommendedName>
</protein>
<dbReference type="Proteomes" id="UP001322277">
    <property type="component" value="Chromosome 5"/>
</dbReference>
<reference evidence="2" key="1">
    <citation type="journal article" date="2023" name="bioRxiv">
        <title>Complete genome of the Medicago anthracnose fungus, Colletotrichum destructivum, reveals a mini-chromosome-like region within a core chromosome.</title>
        <authorList>
            <person name="Lapalu N."/>
            <person name="Simon A."/>
            <person name="Lu A."/>
            <person name="Plaumann P.-L."/>
            <person name="Amselem J."/>
            <person name="Pigne S."/>
            <person name="Auger A."/>
            <person name="Koch C."/>
            <person name="Dallery J.-F."/>
            <person name="O'Connell R.J."/>
        </authorList>
    </citation>
    <scope>NUCLEOTIDE SEQUENCE [LARGE SCALE GENOMIC DNA]</scope>
    <source>
        <strain evidence="2">CBS 520.97</strain>
    </source>
</reference>
<dbReference type="GeneID" id="87944982"/>
<dbReference type="EMBL" id="CP137309">
    <property type="protein sequence ID" value="WQF83465.1"/>
    <property type="molecule type" value="Genomic_DNA"/>
</dbReference>
<evidence type="ECO:0000313" key="2">
    <source>
        <dbReference type="Proteomes" id="UP001322277"/>
    </source>
</evidence>
<dbReference type="RefSeq" id="XP_062780689.1">
    <property type="nucleotide sequence ID" value="XM_062924638.1"/>
</dbReference>
<proteinExistence type="predicted"/>
<keyword evidence="2" id="KW-1185">Reference proteome</keyword>
<sequence length="151" mass="16877">MGLFVSCLLADGSVASAKKTVSMIPLYCFSYDSPGKQRTSFKTHFHEGDMDRQDITRPLYRGGLSLTHFRRVARLVPEPNKLRGYRGPPAVLVRCELMCHVANTILDKSACRLSTFALPLLLIKALLPFPSASRVSFVFFTQFSCYVSLIP</sequence>
<gene>
    <name evidence="1" type="ORF">CDEST_08479</name>
</gene>
<organism evidence="1 2">
    <name type="scientific">Colletotrichum destructivum</name>
    <dbReference type="NCBI Taxonomy" id="34406"/>
    <lineage>
        <taxon>Eukaryota</taxon>
        <taxon>Fungi</taxon>
        <taxon>Dikarya</taxon>
        <taxon>Ascomycota</taxon>
        <taxon>Pezizomycotina</taxon>
        <taxon>Sordariomycetes</taxon>
        <taxon>Hypocreomycetidae</taxon>
        <taxon>Glomerellales</taxon>
        <taxon>Glomerellaceae</taxon>
        <taxon>Colletotrichum</taxon>
        <taxon>Colletotrichum destructivum species complex</taxon>
    </lineage>
</organism>
<dbReference type="AlphaFoldDB" id="A0AAX4IJD4"/>
<evidence type="ECO:0000313" key="1">
    <source>
        <dbReference type="EMBL" id="WQF83465.1"/>
    </source>
</evidence>
<name>A0AAX4IJD4_9PEZI</name>
<evidence type="ECO:0008006" key="3">
    <source>
        <dbReference type="Google" id="ProtNLM"/>
    </source>
</evidence>